<keyword evidence="3" id="KW-1185">Reference proteome</keyword>
<feature type="region of interest" description="Disordered" evidence="1">
    <location>
        <begin position="160"/>
        <end position="221"/>
    </location>
</feature>
<dbReference type="EnsemblMetazoa" id="CLYHEMT001831.3">
    <property type="protein sequence ID" value="CLYHEMP001831.3"/>
    <property type="gene ID" value="CLYHEMG001831"/>
</dbReference>
<feature type="compositionally biased region" description="Low complexity" evidence="1">
    <location>
        <begin position="175"/>
        <end position="210"/>
    </location>
</feature>
<reference evidence="2" key="1">
    <citation type="submission" date="2021-01" db="UniProtKB">
        <authorList>
            <consortium name="EnsemblMetazoa"/>
        </authorList>
    </citation>
    <scope>IDENTIFICATION</scope>
</reference>
<evidence type="ECO:0000313" key="2">
    <source>
        <dbReference type="EnsemblMetazoa" id="CLYHEMP001831.3"/>
    </source>
</evidence>
<accession>A0A7M5UV35</accession>
<dbReference type="AlphaFoldDB" id="A0A7M5UV35"/>
<protein>
    <submittedName>
        <fullName evidence="2">Uncharacterized protein</fullName>
    </submittedName>
</protein>
<evidence type="ECO:0000256" key="1">
    <source>
        <dbReference type="SAM" id="MobiDB-lite"/>
    </source>
</evidence>
<feature type="compositionally biased region" description="Acidic residues" evidence="1">
    <location>
        <begin position="211"/>
        <end position="221"/>
    </location>
</feature>
<proteinExistence type="predicted"/>
<dbReference type="Proteomes" id="UP000594262">
    <property type="component" value="Unplaced"/>
</dbReference>
<organism evidence="2 3">
    <name type="scientific">Clytia hemisphaerica</name>
    <dbReference type="NCBI Taxonomy" id="252671"/>
    <lineage>
        <taxon>Eukaryota</taxon>
        <taxon>Metazoa</taxon>
        <taxon>Cnidaria</taxon>
        <taxon>Hydrozoa</taxon>
        <taxon>Hydroidolina</taxon>
        <taxon>Leptothecata</taxon>
        <taxon>Obeliida</taxon>
        <taxon>Clytiidae</taxon>
        <taxon>Clytia</taxon>
    </lineage>
</organism>
<sequence>ERKSYYVIILLLTNGNMQNDEIPTNSHTSTKRKKDMKNIDYGKKRVKKCKTCLVEVEATRNRQLRCPNGHEFEKKTKPVEAATGMKTITQTNRDWEKSIKTLNEQHHWHIVTIKAKRHQNSVEFQYLGTPGVAKNFINDEKIGAAIKGAFEPRFKREVKEFKPSLGQKPPRDESSTTQSSTTQSSTAQSSTTQSSTTQSSTLQSSTVPLEEALEVLEEGNV</sequence>
<name>A0A7M5UV35_9CNID</name>
<evidence type="ECO:0000313" key="3">
    <source>
        <dbReference type="Proteomes" id="UP000594262"/>
    </source>
</evidence>